<sequence>MSPERLPRQPTETKRRLLEAAESLARRLGPGNMSLDAVAAEAGVSKGGLLYHFPSKAKLMEALVEHHLSRLDAALRAEEATGRPNAAIKGYMNQFLEECARHTPPSSGLLAALAENPDLLSPVRARERDFLDRIRADATDPDFATVAFLGIHALRAMRMLGTEVLDADEIEAIVGWMEKEIGARGQ</sequence>
<dbReference type="EMBL" id="VFPT01000001">
    <property type="protein sequence ID" value="TQM92741.1"/>
    <property type="molecule type" value="Genomic_DNA"/>
</dbReference>
<comment type="caution">
    <text evidence="6">The sequence shown here is derived from an EMBL/GenBank/DDBJ whole genome shotgun (WGS) entry which is preliminary data.</text>
</comment>
<organism evidence="6 7">
    <name type="scientific">Roseinatronobacter monicus</name>
    <dbReference type="NCBI Taxonomy" id="393481"/>
    <lineage>
        <taxon>Bacteria</taxon>
        <taxon>Pseudomonadati</taxon>
        <taxon>Pseudomonadota</taxon>
        <taxon>Alphaproteobacteria</taxon>
        <taxon>Rhodobacterales</taxon>
        <taxon>Paracoccaceae</taxon>
        <taxon>Roseinatronobacter</taxon>
    </lineage>
</organism>
<evidence type="ECO:0000256" key="4">
    <source>
        <dbReference type="PROSITE-ProRule" id="PRU00335"/>
    </source>
</evidence>
<dbReference type="OrthoDB" id="9809772at2"/>
<feature type="domain" description="HTH tetR-type" evidence="5">
    <location>
        <begin position="11"/>
        <end position="71"/>
    </location>
</feature>
<accession>A0A543KCD3</accession>
<dbReference type="InterPro" id="IPR041479">
    <property type="entry name" value="TetR_CgmR_C"/>
</dbReference>
<dbReference type="GO" id="GO:0000976">
    <property type="term" value="F:transcription cis-regulatory region binding"/>
    <property type="evidence" value="ECO:0007669"/>
    <property type="project" value="TreeGrafter"/>
</dbReference>
<dbReference type="InterPro" id="IPR009057">
    <property type="entry name" value="Homeodomain-like_sf"/>
</dbReference>
<reference evidence="6 7" key="1">
    <citation type="submission" date="2019-06" db="EMBL/GenBank/DDBJ databases">
        <title>Genomic Encyclopedia of Archaeal and Bacterial Type Strains, Phase II (KMG-II): from individual species to whole genera.</title>
        <authorList>
            <person name="Goeker M."/>
        </authorList>
    </citation>
    <scope>NUCLEOTIDE SEQUENCE [LARGE SCALE GENOMIC DNA]</scope>
    <source>
        <strain evidence="6 7">DSM 18423</strain>
    </source>
</reference>
<keyword evidence="3" id="KW-0804">Transcription</keyword>
<name>A0A543KCD3_9RHOB</name>
<dbReference type="PRINTS" id="PR00455">
    <property type="entry name" value="HTHTETR"/>
</dbReference>
<feature type="DNA-binding region" description="H-T-H motif" evidence="4">
    <location>
        <begin position="34"/>
        <end position="53"/>
    </location>
</feature>
<keyword evidence="2 4" id="KW-0238">DNA-binding</keyword>
<gene>
    <name evidence="6" type="ORF">BD293_1359</name>
</gene>
<keyword evidence="7" id="KW-1185">Reference proteome</keyword>
<evidence type="ECO:0000313" key="6">
    <source>
        <dbReference type="EMBL" id="TQM92741.1"/>
    </source>
</evidence>
<dbReference type="AlphaFoldDB" id="A0A543KCD3"/>
<dbReference type="PANTHER" id="PTHR30055">
    <property type="entry name" value="HTH-TYPE TRANSCRIPTIONAL REGULATOR RUTR"/>
    <property type="match status" value="1"/>
</dbReference>
<evidence type="ECO:0000313" key="7">
    <source>
        <dbReference type="Proteomes" id="UP000320582"/>
    </source>
</evidence>
<evidence type="ECO:0000256" key="2">
    <source>
        <dbReference type="ARBA" id="ARBA00023125"/>
    </source>
</evidence>
<dbReference type="Pfam" id="PF17937">
    <property type="entry name" value="TetR_C_28"/>
    <property type="match status" value="1"/>
</dbReference>
<dbReference type="PROSITE" id="PS50977">
    <property type="entry name" value="HTH_TETR_2"/>
    <property type="match status" value="1"/>
</dbReference>
<evidence type="ECO:0000256" key="3">
    <source>
        <dbReference type="ARBA" id="ARBA00023163"/>
    </source>
</evidence>
<protein>
    <submittedName>
        <fullName evidence="6">TetR family transcriptional regulator</fullName>
    </submittedName>
</protein>
<dbReference type="InterPro" id="IPR001647">
    <property type="entry name" value="HTH_TetR"/>
</dbReference>
<dbReference type="SUPFAM" id="SSF46689">
    <property type="entry name" value="Homeodomain-like"/>
    <property type="match status" value="1"/>
</dbReference>
<dbReference type="RefSeq" id="WP_142080399.1">
    <property type="nucleotide sequence ID" value="NZ_VFPT01000001.1"/>
</dbReference>
<dbReference type="Pfam" id="PF00440">
    <property type="entry name" value="TetR_N"/>
    <property type="match status" value="1"/>
</dbReference>
<dbReference type="GO" id="GO:0003700">
    <property type="term" value="F:DNA-binding transcription factor activity"/>
    <property type="evidence" value="ECO:0007669"/>
    <property type="project" value="TreeGrafter"/>
</dbReference>
<evidence type="ECO:0000256" key="1">
    <source>
        <dbReference type="ARBA" id="ARBA00023015"/>
    </source>
</evidence>
<proteinExistence type="predicted"/>
<keyword evidence="1" id="KW-0805">Transcription regulation</keyword>
<dbReference type="Proteomes" id="UP000320582">
    <property type="component" value="Unassembled WGS sequence"/>
</dbReference>
<evidence type="ECO:0000259" key="5">
    <source>
        <dbReference type="PROSITE" id="PS50977"/>
    </source>
</evidence>
<dbReference type="InterPro" id="IPR050109">
    <property type="entry name" value="HTH-type_TetR-like_transc_reg"/>
</dbReference>
<dbReference type="PANTHER" id="PTHR30055:SF234">
    <property type="entry name" value="HTH-TYPE TRANSCRIPTIONAL REGULATOR BETI"/>
    <property type="match status" value="1"/>
</dbReference>
<dbReference type="Gene3D" id="1.10.357.10">
    <property type="entry name" value="Tetracycline Repressor, domain 2"/>
    <property type="match status" value="1"/>
</dbReference>